<name>Q8HXJ3_MACFA</name>
<proteinExistence type="evidence at transcript level"/>
<dbReference type="AlphaFoldDB" id="Q8HXJ3"/>
<protein>
    <submittedName>
        <fullName evidence="1">Uncharacterized protein</fullName>
    </submittedName>
</protein>
<reference evidence="1" key="1">
    <citation type="journal article" date="2001" name="Gene">
        <title>Assignment of 118 novel cDNAs of cynomolgus monkey brain to human chromosomes.</title>
        <authorList>
            <person name="Osada N."/>
            <person name="Hida M."/>
            <person name="Kususda J."/>
            <person name="Tanuma R."/>
            <person name="Iseki K."/>
            <person name="Hirata M."/>
            <person name="Suto Y."/>
            <person name="Hirai M."/>
            <person name="Terao K."/>
            <person name="Suzuki Y."/>
            <person name="Sugano S."/>
            <person name="Hashimoto K."/>
        </authorList>
    </citation>
    <scope>NUCLEOTIDE SEQUENCE</scope>
    <source>
        <tissue evidence="1">Medulla oblongata</tissue>
    </source>
</reference>
<organism evidence="1">
    <name type="scientific">Macaca fascicularis</name>
    <name type="common">Crab-eating macaque</name>
    <name type="synonym">Cynomolgus monkey</name>
    <dbReference type="NCBI Taxonomy" id="9541"/>
    <lineage>
        <taxon>Eukaryota</taxon>
        <taxon>Metazoa</taxon>
        <taxon>Chordata</taxon>
        <taxon>Craniata</taxon>
        <taxon>Vertebrata</taxon>
        <taxon>Euteleostomi</taxon>
        <taxon>Mammalia</taxon>
        <taxon>Eutheria</taxon>
        <taxon>Euarchontoglires</taxon>
        <taxon>Primates</taxon>
        <taxon>Haplorrhini</taxon>
        <taxon>Catarrhini</taxon>
        <taxon>Cercopithecidae</taxon>
        <taxon>Cercopithecinae</taxon>
        <taxon>Macaca</taxon>
    </lineage>
</organism>
<evidence type="ECO:0000313" key="1">
    <source>
        <dbReference type="EMBL" id="BAC41750.1"/>
    </source>
</evidence>
<dbReference type="EMBL" id="AB097525">
    <property type="protein sequence ID" value="BAC41750.1"/>
    <property type="molecule type" value="mRNA"/>
</dbReference>
<accession>Q8HXJ3</accession>
<reference evidence="1" key="2">
    <citation type="submission" date="2002-12" db="EMBL/GenBank/DDBJ databases">
        <authorList>
            <person name="Hashimoto K."/>
            <person name="Osada N."/>
            <person name="Hida M."/>
            <person name="Kusuda J."/>
            <person name="Sugano S."/>
        </authorList>
    </citation>
    <scope>NUCLEOTIDE SEQUENCE</scope>
    <source>
        <tissue evidence="1">Medulla oblongata</tissue>
    </source>
</reference>
<sequence length="161" mass="17359">MHCHRLPRNKIPKCHCRLLRGREVVGADHPRQAALQPKGRALSRNAASAEGHVDEIKHLGLGKAFLESLCAEGWRDRSAVCRGLAGPSPPCAEVWRDPSAVCRGLAGPIRCVQGAGRIGLLKGGERSACWEGDRLPEGTIRLEGAKQLQSLAPALETERPV</sequence>